<feature type="transmembrane region" description="Helical" evidence="1">
    <location>
        <begin position="111"/>
        <end position="130"/>
    </location>
</feature>
<evidence type="ECO:0000313" key="3">
    <source>
        <dbReference type="Proteomes" id="UP001429357"/>
    </source>
</evidence>
<name>A0ABV0F2K8_9ENTE</name>
<keyword evidence="1" id="KW-0472">Membrane</keyword>
<sequence length="216" mass="23174">MIKITKSQLIRAAYATLGVLILGFGATILREGHVGMDPYTSANIAISGMLGLSLGVYQLGLNLVFLLLIFLFGRKYIGFGTVVNMVFTGFFIDMFTALFEKVGIQAETLPMKLLFLVVGTVIFTFAVSLYTGANLGAAPYDACAPTIVDHTVWPYRVVRIIQDVSFTLLGFFLGGPVGVGTFINAFLTGPLITFWNDNVAGPLIAKSLAAVEKSNG</sequence>
<organism evidence="2 3">
    <name type="scientific">Enterococcus diestrammenae</name>
    <dbReference type="NCBI Taxonomy" id="1155073"/>
    <lineage>
        <taxon>Bacteria</taxon>
        <taxon>Bacillati</taxon>
        <taxon>Bacillota</taxon>
        <taxon>Bacilli</taxon>
        <taxon>Lactobacillales</taxon>
        <taxon>Enterococcaceae</taxon>
        <taxon>Enterococcus</taxon>
    </lineage>
</organism>
<evidence type="ECO:0000313" key="2">
    <source>
        <dbReference type="EMBL" id="MEO1781307.1"/>
    </source>
</evidence>
<keyword evidence="3" id="KW-1185">Reference proteome</keyword>
<evidence type="ECO:0008006" key="4">
    <source>
        <dbReference type="Google" id="ProtNLM"/>
    </source>
</evidence>
<dbReference type="PANTHER" id="PTHR40078">
    <property type="entry name" value="INTEGRAL MEMBRANE PROTEIN-RELATED"/>
    <property type="match status" value="1"/>
</dbReference>
<feature type="transmembrane region" description="Helical" evidence="1">
    <location>
        <begin position="166"/>
        <end position="187"/>
    </location>
</feature>
<keyword evidence="1" id="KW-0812">Transmembrane</keyword>
<feature type="transmembrane region" description="Helical" evidence="1">
    <location>
        <begin position="79"/>
        <end position="99"/>
    </location>
</feature>
<dbReference type="Pfam" id="PF19700">
    <property type="entry name" value="DUF6198"/>
    <property type="match status" value="1"/>
</dbReference>
<protein>
    <recommendedName>
        <fullName evidence="4">Integral membrane protein</fullName>
    </recommendedName>
</protein>
<reference evidence="3" key="1">
    <citation type="submission" date="2016-06" db="EMBL/GenBank/DDBJ databases">
        <title>Four novel species of enterococci isolated from chicken manure.</title>
        <authorList>
            <person name="Van Tyne D."/>
        </authorList>
    </citation>
    <scope>NUCLEOTIDE SEQUENCE [LARGE SCALE GENOMIC DNA]</scope>
    <source>
        <strain evidence="3">JM9A</strain>
    </source>
</reference>
<dbReference type="EMBL" id="MAEI02000001">
    <property type="protein sequence ID" value="MEO1781307.1"/>
    <property type="molecule type" value="Genomic_DNA"/>
</dbReference>
<keyword evidence="1" id="KW-1133">Transmembrane helix</keyword>
<feature type="transmembrane region" description="Helical" evidence="1">
    <location>
        <begin position="12"/>
        <end position="29"/>
    </location>
</feature>
<dbReference type="Proteomes" id="UP001429357">
    <property type="component" value="Unassembled WGS sequence"/>
</dbReference>
<proteinExistence type="predicted"/>
<dbReference type="InterPro" id="IPR038750">
    <property type="entry name" value="YczE/YyaS-like"/>
</dbReference>
<dbReference type="RefSeq" id="WP_161869325.1">
    <property type="nucleotide sequence ID" value="NZ_MAEI02000001.1"/>
</dbReference>
<accession>A0ABV0F2K8</accession>
<reference evidence="2 3" key="2">
    <citation type="submission" date="2024-02" db="EMBL/GenBank/DDBJ databases">
        <title>The Genome Sequence of Enterococcus diestrammenae JM9A.</title>
        <authorList>
            <person name="Earl A."/>
            <person name="Manson A."/>
            <person name="Gilmore M."/>
            <person name="Sanders J."/>
            <person name="Shea T."/>
            <person name="Howe W."/>
            <person name="Livny J."/>
            <person name="Cuomo C."/>
            <person name="Neafsey D."/>
            <person name="Birren B."/>
        </authorList>
    </citation>
    <scope>NUCLEOTIDE SEQUENCE [LARGE SCALE GENOMIC DNA]</scope>
    <source>
        <strain evidence="2 3">JM9A</strain>
    </source>
</reference>
<gene>
    <name evidence="2" type="ORF">BAU18_000886</name>
</gene>
<comment type="caution">
    <text evidence="2">The sequence shown here is derived from an EMBL/GenBank/DDBJ whole genome shotgun (WGS) entry which is preliminary data.</text>
</comment>
<dbReference type="PANTHER" id="PTHR40078:SF1">
    <property type="entry name" value="INTEGRAL MEMBRANE PROTEIN"/>
    <property type="match status" value="1"/>
</dbReference>
<feature type="transmembrane region" description="Helical" evidence="1">
    <location>
        <begin position="49"/>
        <end position="72"/>
    </location>
</feature>
<evidence type="ECO:0000256" key="1">
    <source>
        <dbReference type="SAM" id="Phobius"/>
    </source>
</evidence>